<comment type="pathway">
    <text evidence="1 8">Amino-acid biosynthesis; L-lysine biosynthesis via DAP pathway; DL-2,6-diaminopimelate from LL-2,6-diaminopimelate: step 1/1.</text>
</comment>
<evidence type="ECO:0000256" key="6">
    <source>
        <dbReference type="ARBA" id="ARBA00023235"/>
    </source>
</evidence>
<dbReference type="GO" id="GO:0009089">
    <property type="term" value="P:lysine biosynthetic process via diaminopimelate"/>
    <property type="evidence" value="ECO:0007669"/>
    <property type="project" value="UniProtKB-UniRule"/>
</dbReference>
<feature type="active site" description="Proton donor" evidence="8">
    <location>
        <position position="66"/>
    </location>
</feature>
<evidence type="ECO:0000313" key="10">
    <source>
        <dbReference type="EMBL" id="PXX76032.1"/>
    </source>
</evidence>
<keyword evidence="11" id="KW-1185">Reference proteome</keyword>
<comment type="caution">
    <text evidence="10">The sequence shown here is derived from an EMBL/GenBank/DDBJ whole genome shotgun (WGS) entry which is preliminary data.</text>
</comment>
<dbReference type="STRING" id="1034346.GCA_000313565_03061"/>
<dbReference type="HAMAP" id="MF_00197">
    <property type="entry name" value="DAP_epimerase"/>
    <property type="match status" value="1"/>
</dbReference>
<keyword evidence="6 8" id="KW-0413">Isomerase</keyword>
<comment type="function">
    <text evidence="8">Catalyzes the stereoinversion of LL-2,6-diaminopimelate (L,L-DAP) to meso-diaminopimelate (meso-DAP), a precursor of L-lysine and an essential component of the bacterial peptidoglycan.</text>
</comment>
<proteinExistence type="inferred from homology"/>
<evidence type="ECO:0000256" key="2">
    <source>
        <dbReference type="ARBA" id="ARBA00010219"/>
    </source>
</evidence>
<dbReference type="InterPro" id="IPR001653">
    <property type="entry name" value="DAP_epimerase_DapF"/>
</dbReference>
<evidence type="ECO:0000313" key="11">
    <source>
        <dbReference type="Proteomes" id="UP000247612"/>
    </source>
</evidence>
<name>A0A318KTL8_9FIRM</name>
<feature type="active site" description="Proton acceptor" evidence="8">
    <location>
        <position position="213"/>
    </location>
</feature>
<feature type="binding site" evidence="8">
    <location>
        <position position="186"/>
    </location>
    <ligand>
        <name>substrate</name>
    </ligand>
</feature>
<organism evidence="10 11">
    <name type="scientific">Dielma fastidiosa</name>
    <dbReference type="NCBI Taxonomy" id="1034346"/>
    <lineage>
        <taxon>Bacteria</taxon>
        <taxon>Bacillati</taxon>
        <taxon>Bacillota</taxon>
        <taxon>Erysipelotrichia</taxon>
        <taxon>Erysipelotrichales</taxon>
        <taxon>Erysipelotrichaceae</taxon>
        <taxon>Dielma</taxon>
    </lineage>
</organism>
<dbReference type="OrthoDB" id="9805408at2"/>
<protein>
    <recommendedName>
        <fullName evidence="3 8">Diaminopimelate epimerase</fullName>
        <shortName evidence="8">DAP epimerase</shortName>
        <ecNumber evidence="3 8">5.1.1.7</ecNumber>
    </recommendedName>
    <alternativeName>
        <fullName evidence="8">PLP-independent amino acid racemase</fullName>
    </alternativeName>
</protein>
<comment type="subunit">
    <text evidence="8">Homodimer.</text>
</comment>
<reference evidence="10 11" key="1">
    <citation type="submission" date="2018-05" db="EMBL/GenBank/DDBJ databases">
        <title>Genomic Encyclopedia of Type Strains, Phase IV (KMG-IV): sequencing the most valuable type-strain genomes for metagenomic binning, comparative biology and taxonomic classification.</title>
        <authorList>
            <person name="Goeker M."/>
        </authorList>
    </citation>
    <scope>NUCLEOTIDE SEQUENCE [LARGE SCALE GENOMIC DNA]</scope>
    <source>
        <strain evidence="10 11">JC118</strain>
    </source>
</reference>
<evidence type="ECO:0000256" key="3">
    <source>
        <dbReference type="ARBA" id="ARBA00013080"/>
    </source>
</evidence>
<gene>
    <name evidence="8" type="primary">dapF</name>
    <name evidence="10" type="ORF">DES51_1159</name>
</gene>
<evidence type="ECO:0000256" key="9">
    <source>
        <dbReference type="PROSITE-ProRule" id="PRU10125"/>
    </source>
</evidence>
<evidence type="ECO:0000256" key="7">
    <source>
        <dbReference type="ARBA" id="ARBA00051712"/>
    </source>
</evidence>
<dbReference type="RefSeq" id="WP_022939337.1">
    <property type="nucleotide sequence ID" value="NZ_CABKRQ010000009.1"/>
</dbReference>
<comment type="similarity">
    <text evidence="2 8">Belongs to the diaminopimelate epimerase family.</text>
</comment>
<dbReference type="PANTHER" id="PTHR31689:SF0">
    <property type="entry name" value="DIAMINOPIMELATE EPIMERASE"/>
    <property type="match status" value="1"/>
</dbReference>
<feature type="binding site" evidence="8">
    <location>
        <begin position="204"/>
        <end position="205"/>
    </location>
    <ligand>
        <name>substrate</name>
    </ligand>
</feature>
<feature type="site" description="Could be important to modulate the pK values of the two catalytic cysteine residues" evidence="8">
    <location>
        <position position="155"/>
    </location>
</feature>
<comment type="catalytic activity">
    <reaction evidence="7 8">
        <text>(2S,6S)-2,6-diaminopimelate = meso-2,6-diaminopimelate</text>
        <dbReference type="Rhea" id="RHEA:15393"/>
        <dbReference type="ChEBI" id="CHEBI:57609"/>
        <dbReference type="ChEBI" id="CHEBI:57791"/>
        <dbReference type="EC" id="5.1.1.7"/>
    </reaction>
</comment>
<dbReference type="UniPathway" id="UPA00034">
    <property type="reaction ID" value="UER00025"/>
</dbReference>
<dbReference type="Proteomes" id="UP000247612">
    <property type="component" value="Unassembled WGS sequence"/>
</dbReference>
<evidence type="ECO:0000256" key="4">
    <source>
        <dbReference type="ARBA" id="ARBA00022605"/>
    </source>
</evidence>
<dbReference type="Pfam" id="PF01678">
    <property type="entry name" value="DAP_epimerase"/>
    <property type="match status" value="2"/>
</dbReference>
<feature type="binding site" evidence="8">
    <location>
        <begin position="214"/>
        <end position="215"/>
    </location>
    <ligand>
        <name>substrate</name>
    </ligand>
</feature>
<feature type="active site" evidence="9">
    <location>
        <position position="66"/>
    </location>
</feature>
<evidence type="ECO:0000256" key="5">
    <source>
        <dbReference type="ARBA" id="ARBA00023154"/>
    </source>
</evidence>
<keyword evidence="8" id="KW-0963">Cytoplasm</keyword>
<dbReference type="PANTHER" id="PTHR31689">
    <property type="entry name" value="DIAMINOPIMELATE EPIMERASE, CHLOROPLASTIC"/>
    <property type="match status" value="1"/>
</dbReference>
<feature type="site" description="Could be important to modulate the pK values of the two catalytic cysteine residues" evidence="8">
    <location>
        <position position="204"/>
    </location>
</feature>
<comment type="caution">
    <text evidence="8">Lacks conserved residue(s) required for the propagation of feature annotation.</text>
</comment>
<dbReference type="InterPro" id="IPR018510">
    <property type="entry name" value="DAP_epimerase_AS"/>
</dbReference>
<dbReference type="SUPFAM" id="SSF54506">
    <property type="entry name" value="Diaminopimelate epimerase-like"/>
    <property type="match status" value="2"/>
</dbReference>
<dbReference type="GO" id="GO:0005829">
    <property type="term" value="C:cytosol"/>
    <property type="evidence" value="ECO:0007669"/>
    <property type="project" value="TreeGrafter"/>
</dbReference>
<sequence>MLAFSKYHGCGNDFIIIEEWHQDLSRLARKLCHRTTGIGADGLLAVTRKPCTMRIFNSDGSEAAMCGNGLRCFVKYCIDQGMAESEISSIETKAGKMKVMDISHDPFSCTIDLGKPDCKASSMAIDTTESTFMHQKLFVSDRLLSLSSVFIGAVHTVLYMDDIGIASMDSLGAQLCSHPIFKDRTNVDFVRVMDEHTIELITYERGVGITAACGTGACASAYIAVRDGKCVSPVAVLLPYGKLIVDVGDTIRLKGPAVKIAQGYWQEY</sequence>
<evidence type="ECO:0000256" key="1">
    <source>
        <dbReference type="ARBA" id="ARBA00005196"/>
    </source>
</evidence>
<dbReference type="GO" id="GO:0008837">
    <property type="term" value="F:diaminopimelate epimerase activity"/>
    <property type="evidence" value="ECO:0007669"/>
    <property type="project" value="UniProtKB-UniRule"/>
</dbReference>
<dbReference type="PROSITE" id="PS01326">
    <property type="entry name" value="DAP_EPIMERASE"/>
    <property type="match status" value="1"/>
</dbReference>
<keyword evidence="4 8" id="KW-0028">Amino-acid biosynthesis</keyword>
<dbReference type="EMBL" id="QJKH01000015">
    <property type="protein sequence ID" value="PXX76032.1"/>
    <property type="molecule type" value="Genomic_DNA"/>
</dbReference>
<dbReference type="Gene3D" id="3.10.310.10">
    <property type="entry name" value="Diaminopimelate Epimerase, Chain A, domain 1"/>
    <property type="match status" value="2"/>
</dbReference>
<dbReference type="EC" id="5.1.1.7" evidence="3 8"/>
<dbReference type="AlphaFoldDB" id="A0A318KTL8"/>
<keyword evidence="5 8" id="KW-0457">Lysine biosynthesis</keyword>
<feature type="binding site" evidence="8">
    <location>
        <begin position="67"/>
        <end position="68"/>
    </location>
    <ligand>
        <name>substrate</name>
    </ligand>
</feature>
<evidence type="ECO:0000256" key="8">
    <source>
        <dbReference type="HAMAP-Rule" id="MF_00197"/>
    </source>
</evidence>
<dbReference type="NCBIfam" id="TIGR00652">
    <property type="entry name" value="DapF"/>
    <property type="match status" value="1"/>
</dbReference>
<accession>A0A318KTL8</accession>
<comment type="subcellular location">
    <subcellularLocation>
        <location evidence="8">Cytoplasm</location>
    </subcellularLocation>
</comment>
<feature type="binding site" evidence="8">
    <location>
        <position position="57"/>
    </location>
    <ligand>
        <name>substrate</name>
    </ligand>
</feature>
<feature type="binding site" evidence="8">
    <location>
        <position position="12"/>
    </location>
    <ligand>
        <name>substrate</name>
    </ligand>
</feature>